<dbReference type="SUPFAM" id="SSF48452">
    <property type="entry name" value="TPR-like"/>
    <property type="match status" value="2"/>
</dbReference>
<dbReference type="InterPro" id="IPR053137">
    <property type="entry name" value="NLR-like"/>
</dbReference>
<dbReference type="Gene3D" id="3.40.50.300">
    <property type="entry name" value="P-loop containing nucleotide triphosphate hydrolases"/>
    <property type="match status" value="1"/>
</dbReference>
<dbReference type="PANTHER" id="PTHR46082">
    <property type="entry name" value="ATP/GTP-BINDING PROTEIN-RELATED"/>
    <property type="match status" value="1"/>
</dbReference>
<dbReference type="InterPro" id="IPR027417">
    <property type="entry name" value="P-loop_NTPase"/>
</dbReference>
<dbReference type="Gene3D" id="1.25.40.10">
    <property type="entry name" value="Tetratricopeptide repeat domain"/>
    <property type="match status" value="2"/>
</dbReference>
<dbReference type="InterPro" id="IPR011990">
    <property type="entry name" value="TPR-like_helical_dom_sf"/>
</dbReference>
<dbReference type="Proteomes" id="UP001595867">
    <property type="component" value="Unassembled WGS sequence"/>
</dbReference>
<keyword evidence="3" id="KW-1185">Reference proteome</keyword>
<sequence>MDVLRIWQDVPLRNPAFTGREALLRTLQKALDQRAKASVLPHALHGLGGVGKTQLAVEFAYRYAERYDVVWWIPAEHQTLVLQSLRDLGRRLGTPETANLQQSARLVLDALTHSSLRWLLIYDNANDPNDIANLIPTKGGHVILTSRNPTWSEIWDPIEVNVFERTESVALVQRRSPETPPESAEQLAARLGDLPLAIDQAASAQAATGMSVTEYLGHLDRYITELSPGQPATTRTLIAALLRLALDRLRAGTPAAAELLEMFASLGAEPISGALLRRGRDAQVSPALRSVLRNETALDRTIRQLSRFGLAKVDANKRIQVHRLFQLVLRDQLTPDATDRSRTNVHQVLASANPGYPVDDSTWALHAEIGPHVLPAGLVESPVADARRVVLDQSIYLRLTGDLEGARRLGETANEAWSKVENNPDLGPDGELTLLVGRHLAVSLRLLGFNERARTLAESVHQRFLNNPAFGPDHEFTLLAATEVAPCLRVAGLFGQALEMDTDTVNRTLREFGEEDQATLDAKSNRAVNLRMLSDFSTAQEIDSAVVETWQQNVSENDNRLLFAQTNLARDYYGLGRYAEALTLQERILPPFREQRGDKHPRVLLASRTMAITLRKVGRYADALAAAEEHHDATIDRYGPEHEHSLAAVMTLANSRRVTGDLDTARELAAEAVDRYQRVFGEDHPLSLAATVNFAIILRTLGERDLALDYDERSHTRMSAALGPAHGYTLCAASSLGNDLAAAGDVTAARRLSESTLATSRQYRGDSHPYTLACTVNAALDLIADNDEQAGRPLLDRAVADLARALGENHPECVAARAGNRIECDIEPPPT</sequence>
<evidence type="ECO:0000313" key="3">
    <source>
        <dbReference type="Proteomes" id="UP001595867"/>
    </source>
</evidence>
<dbReference type="Pfam" id="PF13424">
    <property type="entry name" value="TPR_12"/>
    <property type="match status" value="2"/>
</dbReference>
<comment type="caution">
    <text evidence="2">The sequence shown here is derived from an EMBL/GenBank/DDBJ whole genome shotgun (WGS) entry which is preliminary data.</text>
</comment>
<dbReference type="Pfam" id="PF00931">
    <property type="entry name" value="NB-ARC"/>
    <property type="match status" value="1"/>
</dbReference>
<evidence type="ECO:0000259" key="1">
    <source>
        <dbReference type="Pfam" id="PF00931"/>
    </source>
</evidence>
<protein>
    <submittedName>
        <fullName evidence="2">FxSxx-COOH system tetratricopeptide repeat protein</fullName>
    </submittedName>
</protein>
<feature type="domain" description="NB-ARC" evidence="1">
    <location>
        <begin position="21"/>
        <end position="174"/>
    </location>
</feature>
<dbReference type="SUPFAM" id="SSF52540">
    <property type="entry name" value="P-loop containing nucleoside triphosphate hydrolases"/>
    <property type="match status" value="1"/>
</dbReference>
<evidence type="ECO:0000313" key="2">
    <source>
        <dbReference type="EMBL" id="MFC4071859.1"/>
    </source>
</evidence>
<dbReference type="EMBL" id="JBHSBL010000029">
    <property type="protein sequence ID" value="MFC4071859.1"/>
    <property type="molecule type" value="Genomic_DNA"/>
</dbReference>
<accession>A0ABV8JA13</accession>
<dbReference type="InterPro" id="IPR002182">
    <property type="entry name" value="NB-ARC"/>
</dbReference>
<name>A0ABV8JA13_9ACTN</name>
<organism evidence="2 3">
    <name type="scientific">Actinoplanes subglobosus</name>
    <dbReference type="NCBI Taxonomy" id="1547892"/>
    <lineage>
        <taxon>Bacteria</taxon>
        <taxon>Bacillati</taxon>
        <taxon>Actinomycetota</taxon>
        <taxon>Actinomycetes</taxon>
        <taxon>Micromonosporales</taxon>
        <taxon>Micromonosporaceae</taxon>
        <taxon>Actinoplanes</taxon>
    </lineage>
</organism>
<reference evidence="3" key="1">
    <citation type="journal article" date="2019" name="Int. J. Syst. Evol. Microbiol.">
        <title>The Global Catalogue of Microorganisms (GCM) 10K type strain sequencing project: providing services to taxonomists for standard genome sequencing and annotation.</title>
        <authorList>
            <consortium name="The Broad Institute Genomics Platform"/>
            <consortium name="The Broad Institute Genome Sequencing Center for Infectious Disease"/>
            <person name="Wu L."/>
            <person name="Ma J."/>
        </authorList>
    </citation>
    <scope>NUCLEOTIDE SEQUENCE [LARGE SCALE GENOMIC DNA]</scope>
    <source>
        <strain evidence="3">TBRC 5832</strain>
    </source>
</reference>
<proteinExistence type="predicted"/>
<dbReference type="NCBIfam" id="NF040586">
    <property type="entry name" value="FxSxx_TPR"/>
    <property type="match status" value="1"/>
</dbReference>
<dbReference type="PANTHER" id="PTHR46082:SF6">
    <property type="entry name" value="AAA+ ATPASE DOMAIN-CONTAINING PROTEIN-RELATED"/>
    <property type="match status" value="1"/>
</dbReference>
<dbReference type="RefSeq" id="WP_378072736.1">
    <property type="nucleotide sequence ID" value="NZ_JBHSBL010000029.1"/>
</dbReference>
<gene>
    <name evidence="2" type="primary">fxsT</name>
    <name evidence="2" type="ORF">ACFO0C_43560</name>
</gene>
<dbReference type="Pfam" id="PF13374">
    <property type="entry name" value="TPR_10"/>
    <property type="match status" value="2"/>
</dbReference>